<evidence type="ECO:0000256" key="2">
    <source>
        <dbReference type="ARBA" id="ARBA00022927"/>
    </source>
</evidence>
<evidence type="ECO:0000313" key="6">
    <source>
        <dbReference type="EMBL" id="KAK3783716.1"/>
    </source>
</evidence>
<keyword evidence="1 4" id="KW-0813">Transport</keyword>
<keyword evidence="3 4" id="KW-0539">Nucleus</keyword>
<evidence type="ECO:0000259" key="5">
    <source>
        <dbReference type="PROSITE" id="PS50177"/>
    </source>
</evidence>
<evidence type="ECO:0000256" key="1">
    <source>
        <dbReference type="ARBA" id="ARBA00022448"/>
    </source>
</evidence>
<keyword evidence="7" id="KW-1185">Reference proteome</keyword>
<comment type="caution">
    <text evidence="6">The sequence shown here is derived from an EMBL/GenBank/DDBJ whole genome shotgun (WGS) entry which is preliminary data.</text>
</comment>
<keyword evidence="2 4" id="KW-0653">Protein transport</keyword>
<keyword evidence="4" id="KW-0963">Cytoplasm</keyword>
<proteinExistence type="predicted"/>
<dbReference type="InterPro" id="IPR002075">
    <property type="entry name" value="NTF2_dom"/>
</dbReference>
<feature type="domain" description="NTF2" evidence="5">
    <location>
        <begin position="15"/>
        <end position="132"/>
    </location>
</feature>
<dbReference type="Pfam" id="PF02136">
    <property type="entry name" value="NTF2"/>
    <property type="match status" value="1"/>
</dbReference>
<evidence type="ECO:0000256" key="4">
    <source>
        <dbReference type="RuleBase" id="RU369002"/>
    </source>
</evidence>
<dbReference type="PANTHER" id="PTHR12612">
    <property type="entry name" value="NUCLEAR TRANSPORT FACTOR 2"/>
    <property type="match status" value="1"/>
</dbReference>
<dbReference type="InterPro" id="IPR018222">
    <property type="entry name" value="Nuclear_transport_factor_2_euk"/>
</dbReference>
<dbReference type="GO" id="GO:0015031">
    <property type="term" value="P:protein transport"/>
    <property type="evidence" value="ECO:0007669"/>
    <property type="project" value="UniProtKB-KW"/>
</dbReference>
<dbReference type="PROSITE" id="PS50177">
    <property type="entry name" value="NTF2_DOMAIN"/>
    <property type="match status" value="1"/>
</dbReference>
<dbReference type="GO" id="GO:0005634">
    <property type="term" value="C:nucleus"/>
    <property type="evidence" value="ECO:0007669"/>
    <property type="project" value="UniProtKB-SubCell"/>
</dbReference>
<dbReference type="AlphaFoldDB" id="A0AAE1AB06"/>
<dbReference type="FunFam" id="3.10.450.50:FF:000006">
    <property type="entry name" value="NTF2-related export protein 2 isoform 1"/>
    <property type="match status" value="1"/>
</dbReference>
<gene>
    <name evidence="6" type="ORF">RRG08_025339</name>
</gene>
<evidence type="ECO:0000313" key="7">
    <source>
        <dbReference type="Proteomes" id="UP001283361"/>
    </source>
</evidence>
<dbReference type="EMBL" id="JAWDGP010002360">
    <property type="protein sequence ID" value="KAK3783716.1"/>
    <property type="molecule type" value="Genomic_DNA"/>
</dbReference>
<reference evidence="6" key="1">
    <citation type="journal article" date="2023" name="G3 (Bethesda)">
        <title>A reference genome for the long-term kleptoplast-retaining sea slug Elysia crispata morphotype clarki.</title>
        <authorList>
            <person name="Eastman K.E."/>
            <person name="Pendleton A.L."/>
            <person name="Shaikh M.A."/>
            <person name="Suttiyut T."/>
            <person name="Ogas R."/>
            <person name="Tomko P."/>
            <person name="Gavelis G."/>
            <person name="Widhalm J.R."/>
            <person name="Wisecaver J.H."/>
        </authorList>
    </citation>
    <scope>NUCLEOTIDE SEQUENCE</scope>
    <source>
        <strain evidence="6">ECLA1</strain>
    </source>
</reference>
<organism evidence="6 7">
    <name type="scientific">Elysia crispata</name>
    <name type="common">lettuce slug</name>
    <dbReference type="NCBI Taxonomy" id="231223"/>
    <lineage>
        <taxon>Eukaryota</taxon>
        <taxon>Metazoa</taxon>
        <taxon>Spiralia</taxon>
        <taxon>Lophotrochozoa</taxon>
        <taxon>Mollusca</taxon>
        <taxon>Gastropoda</taxon>
        <taxon>Heterobranchia</taxon>
        <taxon>Euthyneura</taxon>
        <taxon>Panpulmonata</taxon>
        <taxon>Sacoglossa</taxon>
        <taxon>Placobranchoidea</taxon>
        <taxon>Plakobranchidae</taxon>
        <taxon>Elysia</taxon>
    </lineage>
</organism>
<name>A0AAE1AB06_9GAST</name>
<protein>
    <recommendedName>
        <fullName evidence="4">NTF2-related export protein</fullName>
    </recommendedName>
</protein>
<dbReference type="CDD" id="cd00780">
    <property type="entry name" value="NTF2"/>
    <property type="match status" value="1"/>
</dbReference>
<dbReference type="Proteomes" id="UP001283361">
    <property type="component" value="Unassembled WGS sequence"/>
</dbReference>
<accession>A0AAE1AB06</accession>
<comment type="function">
    <text evidence="4">Has a role in nuclear-cytoplasmic transport of proteins and mRNAs.</text>
</comment>
<dbReference type="Gene3D" id="3.10.450.50">
    <property type="match status" value="1"/>
</dbReference>
<dbReference type="InterPro" id="IPR045875">
    <property type="entry name" value="NTF2"/>
</dbReference>
<evidence type="ECO:0000256" key="3">
    <source>
        <dbReference type="ARBA" id="ARBA00023242"/>
    </source>
</evidence>
<dbReference type="InterPro" id="IPR032710">
    <property type="entry name" value="NTF2-like_dom_sf"/>
</dbReference>
<comment type="subcellular location">
    <subcellularLocation>
        <location evidence="4">Cytoplasm</location>
    </subcellularLocation>
    <subcellularLocation>
        <location evidence="4">Nucleus</location>
    </subcellularLocation>
</comment>
<dbReference type="SUPFAM" id="SSF54427">
    <property type="entry name" value="NTF2-like"/>
    <property type="match status" value="1"/>
</dbReference>
<dbReference type="GO" id="GO:0006913">
    <property type="term" value="P:nucleocytoplasmic transport"/>
    <property type="evidence" value="ECO:0007669"/>
    <property type="project" value="UniProtKB-UniRule"/>
</dbReference>
<dbReference type="GO" id="GO:0051028">
    <property type="term" value="P:mRNA transport"/>
    <property type="evidence" value="ECO:0007669"/>
    <property type="project" value="UniProtKB-UniRule"/>
</dbReference>
<sequence>MAMDLQARKSQANTAADEFSKIYYETFDKRRNAISKLYQDKANVVWNGNAVSGSDAILKLFDGLPTSEHTVEGLDTQPIVAGPVDADNTNSIMVTVFGKVKFKGTGAEAFTQTFILSAAENKWKIISDTFRFVG</sequence>
<dbReference type="GO" id="GO:0005737">
    <property type="term" value="C:cytoplasm"/>
    <property type="evidence" value="ECO:0007669"/>
    <property type="project" value="UniProtKB-SubCell"/>
</dbReference>